<dbReference type="AlphaFoldDB" id="A0A948RV99"/>
<dbReference type="GO" id="GO:0015031">
    <property type="term" value="P:protein transport"/>
    <property type="evidence" value="ECO:0007669"/>
    <property type="project" value="UniProtKB-KW"/>
</dbReference>
<dbReference type="EMBL" id="JAHJDP010000028">
    <property type="protein sequence ID" value="MBU2690344.1"/>
    <property type="molecule type" value="Genomic_DNA"/>
</dbReference>
<feature type="transmembrane region" description="Helical" evidence="8">
    <location>
        <begin position="15"/>
        <end position="35"/>
    </location>
</feature>
<protein>
    <submittedName>
        <fullName evidence="9">Biopolymer transporter ExbD</fullName>
    </submittedName>
</protein>
<dbReference type="Pfam" id="PF02472">
    <property type="entry name" value="ExbD"/>
    <property type="match status" value="1"/>
</dbReference>
<keyword evidence="3" id="KW-1003">Cell membrane</keyword>
<organism evidence="9 10">
    <name type="scientific">Eiseniibacteriota bacterium</name>
    <dbReference type="NCBI Taxonomy" id="2212470"/>
    <lineage>
        <taxon>Bacteria</taxon>
        <taxon>Candidatus Eiseniibacteriota</taxon>
    </lineage>
</organism>
<proteinExistence type="inferred from homology"/>
<evidence type="ECO:0000313" key="9">
    <source>
        <dbReference type="EMBL" id="MBU2690344.1"/>
    </source>
</evidence>
<accession>A0A948RV99</accession>
<keyword evidence="7" id="KW-0813">Transport</keyword>
<keyword evidence="7" id="KW-0653">Protein transport</keyword>
<keyword evidence="5 8" id="KW-1133">Transmembrane helix</keyword>
<sequence>MKFNRTAGVPSNVPTASMADIAFLLLVFFMATTIFKMEEGLTVHLPRADMGERIPREKVTFIWVDAQGEISINDQLIQVSYIEPIIAKRLRENRSLIVGLKMDASLPYKIMDEVIQQLKRAQATNVAFTHEPEKAES</sequence>
<dbReference type="PANTHER" id="PTHR30558:SF3">
    <property type="entry name" value="BIOPOLYMER TRANSPORT PROTEIN EXBD-RELATED"/>
    <property type="match status" value="1"/>
</dbReference>
<gene>
    <name evidence="9" type="ORF">KJ970_05390</name>
</gene>
<dbReference type="InterPro" id="IPR003400">
    <property type="entry name" value="ExbD"/>
</dbReference>
<evidence type="ECO:0000256" key="5">
    <source>
        <dbReference type="ARBA" id="ARBA00022989"/>
    </source>
</evidence>
<dbReference type="GO" id="GO:0005886">
    <property type="term" value="C:plasma membrane"/>
    <property type="evidence" value="ECO:0007669"/>
    <property type="project" value="UniProtKB-SubCell"/>
</dbReference>
<name>A0A948RV99_UNCEI</name>
<comment type="similarity">
    <text evidence="2 7">Belongs to the ExbD/TolR family.</text>
</comment>
<keyword evidence="4 7" id="KW-0812">Transmembrane</keyword>
<dbReference type="Proteomes" id="UP000777784">
    <property type="component" value="Unassembled WGS sequence"/>
</dbReference>
<evidence type="ECO:0000256" key="8">
    <source>
        <dbReference type="SAM" id="Phobius"/>
    </source>
</evidence>
<evidence type="ECO:0000256" key="3">
    <source>
        <dbReference type="ARBA" id="ARBA00022475"/>
    </source>
</evidence>
<dbReference type="PANTHER" id="PTHR30558">
    <property type="entry name" value="EXBD MEMBRANE COMPONENT OF PMF-DRIVEN MACROMOLECULE IMPORT SYSTEM"/>
    <property type="match status" value="1"/>
</dbReference>
<evidence type="ECO:0000256" key="2">
    <source>
        <dbReference type="ARBA" id="ARBA00005811"/>
    </source>
</evidence>
<evidence type="ECO:0000256" key="1">
    <source>
        <dbReference type="ARBA" id="ARBA00004162"/>
    </source>
</evidence>
<keyword evidence="6 8" id="KW-0472">Membrane</keyword>
<evidence type="ECO:0000256" key="7">
    <source>
        <dbReference type="RuleBase" id="RU003879"/>
    </source>
</evidence>
<evidence type="ECO:0000256" key="6">
    <source>
        <dbReference type="ARBA" id="ARBA00023136"/>
    </source>
</evidence>
<dbReference type="Gene3D" id="3.30.420.270">
    <property type="match status" value="1"/>
</dbReference>
<comment type="subcellular location">
    <subcellularLocation>
        <location evidence="1">Cell membrane</location>
        <topology evidence="1">Single-pass membrane protein</topology>
    </subcellularLocation>
    <subcellularLocation>
        <location evidence="7">Cell membrane</location>
        <topology evidence="7">Single-pass type II membrane protein</topology>
    </subcellularLocation>
</comment>
<evidence type="ECO:0000313" key="10">
    <source>
        <dbReference type="Proteomes" id="UP000777784"/>
    </source>
</evidence>
<dbReference type="GO" id="GO:0022857">
    <property type="term" value="F:transmembrane transporter activity"/>
    <property type="evidence" value="ECO:0007669"/>
    <property type="project" value="InterPro"/>
</dbReference>
<evidence type="ECO:0000256" key="4">
    <source>
        <dbReference type="ARBA" id="ARBA00022692"/>
    </source>
</evidence>
<reference evidence="9" key="1">
    <citation type="submission" date="2021-05" db="EMBL/GenBank/DDBJ databases">
        <title>Energy efficiency and biological interactions define the core microbiome of deep oligotrophic groundwater.</title>
        <authorList>
            <person name="Mehrshad M."/>
            <person name="Lopez-Fernandez M."/>
            <person name="Bell E."/>
            <person name="Bernier-Latmani R."/>
            <person name="Bertilsson S."/>
            <person name="Dopson M."/>
        </authorList>
    </citation>
    <scope>NUCLEOTIDE SEQUENCE</scope>
    <source>
        <strain evidence="9">Modern_marine.mb.64</strain>
    </source>
</reference>
<comment type="caution">
    <text evidence="9">The sequence shown here is derived from an EMBL/GenBank/DDBJ whole genome shotgun (WGS) entry which is preliminary data.</text>
</comment>